<dbReference type="AlphaFoldDB" id="A0A6M3L7D8"/>
<gene>
    <name evidence="1" type="ORF">MM415B02562_0007</name>
</gene>
<dbReference type="EMBL" id="MT142841">
    <property type="protein sequence ID" value="QJA89364.1"/>
    <property type="molecule type" value="Genomic_DNA"/>
</dbReference>
<reference evidence="1" key="1">
    <citation type="submission" date="2020-03" db="EMBL/GenBank/DDBJ databases">
        <title>The deep terrestrial virosphere.</title>
        <authorList>
            <person name="Holmfeldt K."/>
            <person name="Nilsson E."/>
            <person name="Simone D."/>
            <person name="Lopez-Fernandez M."/>
            <person name="Wu X."/>
            <person name="de Brujin I."/>
            <person name="Lundin D."/>
            <person name="Andersson A."/>
            <person name="Bertilsson S."/>
            <person name="Dopson M."/>
        </authorList>
    </citation>
    <scope>NUCLEOTIDE SEQUENCE</scope>
    <source>
        <strain evidence="1">MM415B02562</strain>
    </source>
</reference>
<organism evidence="1">
    <name type="scientific">viral metagenome</name>
    <dbReference type="NCBI Taxonomy" id="1070528"/>
    <lineage>
        <taxon>unclassified sequences</taxon>
        <taxon>metagenomes</taxon>
        <taxon>organismal metagenomes</taxon>
    </lineage>
</organism>
<sequence length="65" mass="7621">MEPELDLFDADMRESLGPVMGFCSNCQRPVYASEYNETWDVFETCDDCFEHWGSPDEWGEDDEED</sequence>
<accession>A0A6M3L7D8</accession>
<proteinExistence type="predicted"/>
<name>A0A6M3L7D8_9ZZZZ</name>
<protein>
    <submittedName>
        <fullName evidence="1">Uncharacterized protein</fullName>
    </submittedName>
</protein>
<evidence type="ECO:0000313" key="1">
    <source>
        <dbReference type="EMBL" id="QJA89364.1"/>
    </source>
</evidence>